<feature type="compositionally biased region" description="Low complexity" evidence="1">
    <location>
        <begin position="7"/>
        <end position="16"/>
    </location>
</feature>
<sequence>MQPVFESDASSSSPSSSDDDDEMDRRTGGRVPPWLLDSLMSRFSASLPTWRRLDSTKEHLGAGVVQQDGQHARVVCRVLNVHSTAPAIGTAKWSSYIAGTFGLSTATCFSITKKPPPPEPPPPAPAFSLDFFLDGAHLRTTVKTSNQAPASLLLGIIARTSSELSPPPPLVAGSPADSPAEPSLGTLAASGTF</sequence>
<reference evidence="2" key="2">
    <citation type="submission" date="2021-12" db="EMBL/GenBank/DDBJ databases">
        <title>Resequencing data analysis of finger millet.</title>
        <authorList>
            <person name="Hatakeyama M."/>
            <person name="Aluri S."/>
            <person name="Balachadran M.T."/>
            <person name="Sivarajan S.R."/>
            <person name="Poveda L."/>
            <person name="Shimizu-Inatsugi R."/>
            <person name="Schlapbach R."/>
            <person name="Sreeman S.M."/>
            <person name="Shimizu K.K."/>
        </authorList>
    </citation>
    <scope>NUCLEOTIDE SEQUENCE</scope>
</reference>
<gene>
    <name evidence="2" type="primary">gb11944</name>
    <name evidence="2" type="ORF">PR202_gb11944</name>
</gene>
<dbReference type="AlphaFoldDB" id="A0AAV5ENY4"/>
<feature type="region of interest" description="Disordered" evidence="1">
    <location>
        <begin position="165"/>
        <end position="193"/>
    </location>
</feature>
<organism evidence="2 3">
    <name type="scientific">Eleusine coracana subsp. coracana</name>
    <dbReference type="NCBI Taxonomy" id="191504"/>
    <lineage>
        <taxon>Eukaryota</taxon>
        <taxon>Viridiplantae</taxon>
        <taxon>Streptophyta</taxon>
        <taxon>Embryophyta</taxon>
        <taxon>Tracheophyta</taxon>
        <taxon>Spermatophyta</taxon>
        <taxon>Magnoliopsida</taxon>
        <taxon>Liliopsida</taxon>
        <taxon>Poales</taxon>
        <taxon>Poaceae</taxon>
        <taxon>PACMAD clade</taxon>
        <taxon>Chloridoideae</taxon>
        <taxon>Cynodonteae</taxon>
        <taxon>Eleusininae</taxon>
        <taxon>Eleusine</taxon>
    </lineage>
</organism>
<dbReference type="Proteomes" id="UP001054889">
    <property type="component" value="Unassembled WGS sequence"/>
</dbReference>
<name>A0AAV5ENY4_ELECO</name>
<feature type="region of interest" description="Disordered" evidence="1">
    <location>
        <begin position="1"/>
        <end position="32"/>
    </location>
</feature>
<reference evidence="2" key="1">
    <citation type="journal article" date="2018" name="DNA Res.">
        <title>Multiple hybrid de novo genome assembly of finger millet, an orphan allotetraploid crop.</title>
        <authorList>
            <person name="Hatakeyama M."/>
            <person name="Aluri S."/>
            <person name="Balachadran M.T."/>
            <person name="Sivarajan S.R."/>
            <person name="Patrignani A."/>
            <person name="Gruter S."/>
            <person name="Poveda L."/>
            <person name="Shimizu-Inatsugi R."/>
            <person name="Baeten J."/>
            <person name="Francoijs K.J."/>
            <person name="Nataraja K.N."/>
            <person name="Reddy Y.A.N."/>
            <person name="Phadnis S."/>
            <person name="Ravikumar R.L."/>
            <person name="Schlapbach R."/>
            <person name="Sreeman S.M."/>
            <person name="Shimizu K.K."/>
        </authorList>
    </citation>
    <scope>NUCLEOTIDE SEQUENCE</scope>
</reference>
<comment type="caution">
    <text evidence="2">The sequence shown here is derived from an EMBL/GenBank/DDBJ whole genome shotgun (WGS) entry which is preliminary data.</text>
</comment>
<proteinExistence type="predicted"/>
<accession>A0AAV5ENY4</accession>
<protein>
    <submittedName>
        <fullName evidence="2">Uncharacterized protein</fullName>
    </submittedName>
</protein>
<dbReference type="EMBL" id="BQKI01000076">
    <property type="protein sequence ID" value="GJN24214.1"/>
    <property type="molecule type" value="Genomic_DNA"/>
</dbReference>
<keyword evidence="3" id="KW-1185">Reference proteome</keyword>
<evidence type="ECO:0000256" key="1">
    <source>
        <dbReference type="SAM" id="MobiDB-lite"/>
    </source>
</evidence>
<evidence type="ECO:0000313" key="2">
    <source>
        <dbReference type="EMBL" id="GJN24214.1"/>
    </source>
</evidence>
<evidence type="ECO:0000313" key="3">
    <source>
        <dbReference type="Proteomes" id="UP001054889"/>
    </source>
</evidence>